<sequence>MCRLLLVSEADGDLMGLACRQASGWMFHCPASLRLTSSHSFGGTGTTARLNTRRKILTTRQVRPDS</sequence>
<organism evidence="1 2">
    <name type="scientific">Protopolystoma xenopodis</name>
    <dbReference type="NCBI Taxonomy" id="117903"/>
    <lineage>
        <taxon>Eukaryota</taxon>
        <taxon>Metazoa</taxon>
        <taxon>Spiralia</taxon>
        <taxon>Lophotrochozoa</taxon>
        <taxon>Platyhelminthes</taxon>
        <taxon>Monogenea</taxon>
        <taxon>Polyopisthocotylea</taxon>
        <taxon>Polystomatidea</taxon>
        <taxon>Polystomatidae</taxon>
        <taxon>Protopolystoma</taxon>
    </lineage>
</organism>
<evidence type="ECO:0000313" key="1">
    <source>
        <dbReference type="EMBL" id="VEL18879.1"/>
    </source>
</evidence>
<evidence type="ECO:0000313" key="2">
    <source>
        <dbReference type="Proteomes" id="UP000784294"/>
    </source>
</evidence>
<dbReference type="Proteomes" id="UP000784294">
    <property type="component" value="Unassembled WGS sequence"/>
</dbReference>
<dbReference type="EMBL" id="CAAALY010039152">
    <property type="protein sequence ID" value="VEL18879.1"/>
    <property type="molecule type" value="Genomic_DNA"/>
</dbReference>
<comment type="caution">
    <text evidence="1">The sequence shown here is derived from an EMBL/GenBank/DDBJ whole genome shotgun (WGS) entry which is preliminary data.</text>
</comment>
<accession>A0A448WS60</accession>
<protein>
    <submittedName>
        <fullName evidence="1">Uncharacterized protein</fullName>
    </submittedName>
</protein>
<keyword evidence="2" id="KW-1185">Reference proteome</keyword>
<reference evidence="1" key="1">
    <citation type="submission" date="2018-11" db="EMBL/GenBank/DDBJ databases">
        <authorList>
            <consortium name="Pathogen Informatics"/>
        </authorList>
    </citation>
    <scope>NUCLEOTIDE SEQUENCE</scope>
</reference>
<dbReference type="AlphaFoldDB" id="A0A448WS60"/>
<proteinExistence type="predicted"/>
<gene>
    <name evidence="1" type="ORF">PXEA_LOCUS12319</name>
</gene>
<name>A0A448WS60_9PLAT</name>